<evidence type="ECO:0000313" key="3">
    <source>
        <dbReference type="Proteomes" id="UP001208017"/>
    </source>
</evidence>
<organism evidence="2 3">
    <name type="scientific">Tumebacillus lacus</name>
    <dbReference type="NCBI Taxonomy" id="2995335"/>
    <lineage>
        <taxon>Bacteria</taxon>
        <taxon>Bacillati</taxon>
        <taxon>Bacillota</taxon>
        <taxon>Bacilli</taxon>
        <taxon>Bacillales</taxon>
        <taxon>Alicyclobacillaceae</taxon>
        <taxon>Tumebacillus</taxon>
    </lineage>
</organism>
<keyword evidence="3" id="KW-1185">Reference proteome</keyword>
<proteinExistence type="predicted"/>
<protein>
    <recommendedName>
        <fullName evidence="4">Intracellular proteinase inhibitor BsuPI domain-containing protein</fullName>
    </recommendedName>
</protein>
<evidence type="ECO:0000256" key="1">
    <source>
        <dbReference type="SAM" id="SignalP"/>
    </source>
</evidence>
<dbReference type="RefSeq" id="WP_267150016.1">
    <property type="nucleotide sequence ID" value="NZ_JAPMLT010000001.1"/>
</dbReference>
<sequence length="178" mass="19305">MLQWILLAAMALTGAAGCATDAGQAPPPASAPQHVEDSNGARFKVTMNGQEFTKEEEIRVEVEILNVTQQPIAYNGLNGCDDGIRVYVSTDGIKQKFVEKRPENAGEPKICHQAITNKQLDPGQSVKKSVTLMPAVEKTSGVIEPVPPGRYELRAELTRILENDVKIGVSLPITIKEK</sequence>
<dbReference type="EMBL" id="JAPMLT010000001">
    <property type="protein sequence ID" value="MCX7568777.1"/>
    <property type="molecule type" value="Genomic_DNA"/>
</dbReference>
<reference evidence="2 3" key="1">
    <citation type="submission" date="2022-11" db="EMBL/GenBank/DDBJ databases">
        <title>Study of microbial diversity in lake waters.</title>
        <authorList>
            <person name="Zhang J."/>
        </authorList>
    </citation>
    <scope>NUCLEOTIDE SEQUENCE [LARGE SCALE GENOMIC DNA]</scope>
    <source>
        <strain evidence="2 3">DT12</strain>
    </source>
</reference>
<evidence type="ECO:0000313" key="2">
    <source>
        <dbReference type="EMBL" id="MCX7568777.1"/>
    </source>
</evidence>
<feature type="chain" id="PRO_5045681999" description="Intracellular proteinase inhibitor BsuPI domain-containing protein" evidence="1">
    <location>
        <begin position="22"/>
        <end position="178"/>
    </location>
</feature>
<dbReference type="Gene3D" id="2.60.40.2360">
    <property type="entry name" value="Intracellular proteinase inhibitor BsuPI"/>
    <property type="match status" value="1"/>
</dbReference>
<feature type="signal peptide" evidence="1">
    <location>
        <begin position="1"/>
        <end position="21"/>
    </location>
</feature>
<keyword evidence="1" id="KW-0732">Signal</keyword>
<gene>
    <name evidence="2" type="ORF">OS242_02170</name>
</gene>
<dbReference type="Proteomes" id="UP001208017">
    <property type="component" value="Unassembled WGS sequence"/>
</dbReference>
<name>A0ABT3WZ39_9BACL</name>
<evidence type="ECO:0008006" key="4">
    <source>
        <dbReference type="Google" id="ProtNLM"/>
    </source>
</evidence>
<accession>A0ABT3WZ39</accession>
<comment type="caution">
    <text evidence="2">The sequence shown here is derived from an EMBL/GenBank/DDBJ whole genome shotgun (WGS) entry which is preliminary data.</text>
</comment>
<dbReference type="InterPro" id="IPR038144">
    <property type="entry name" value="IPI"/>
</dbReference>